<dbReference type="AlphaFoldDB" id="A0ABD3VKF2"/>
<protein>
    <submittedName>
        <fullName evidence="2">Uncharacterized protein</fullName>
    </submittedName>
</protein>
<comment type="caution">
    <text evidence="2">The sequence shown here is derived from an EMBL/GenBank/DDBJ whole genome shotgun (WGS) entry which is preliminary data.</text>
</comment>
<feature type="chain" id="PRO_5044741142" evidence="1">
    <location>
        <begin position="17"/>
        <end position="213"/>
    </location>
</feature>
<dbReference type="InterPro" id="IPR001299">
    <property type="entry name" value="Ependymin"/>
</dbReference>
<dbReference type="EMBL" id="JBJQND010000011">
    <property type="protein sequence ID" value="KAL3862070.1"/>
    <property type="molecule type" value="Genomic_DNA"/>
</dbReference>
<dbReference type="PANTHER" id="PTHR10697">
    <property type="entry name" value="MAMMALIAN EPENDYMIN-RELATED PROTEIN 1"/>
    <property type="match status" value="1"/>
</dbReference>
<evidence type="ECO:0000313" key="2">
    <source>
        <dbReference type="EMBL" id="KAL3862070.1"/>
    </source>
</evidence>
<evidence type="ECO:0000313" key="3">
    <source>
        <dbReference type="Proteomes" id="UP001634394"/>
    </source>
</evidence>
<proteinExistence type="predicted"/>
<organism evidence="2 3">
    <name type="scientific">Sinanodonta woodiana</name>
    <name type="common">Chinese pond mussel</name>
    <name type="synonym">Anodonta woodiana</name>
    <dbReference type="NCBI Taxonomy" id="1069815"/>
    <lineage>
        <taxon>Eukaryota</taxon>
        <taxon>Metazoa</taxon>
        <taxon>Spiralia</taxon>
        <taxon>Lophotrochozoa</taxon>
        <taxon>Mollusca</taxon>
        <taxon>Bivalvia</taxon>
        <taxon>Autobranchia</taxon>
        <taxon>Heteroconchia</taxon>
        <taxon>Palaeoheterodonta</taxon>
        <taxon>Unionida</taxon>
        <taxon>Unionoidea</taxon>
        <taxon>Unionidae</taxon>
        <taxon>Unioninae</taxon>
        <taxon>Sinanodonta</taxon>
    </lineage>
</organism>
<gene>
    <name evidence="2" type="ORF">ACJMK2_008065</name>
</gene>
<name>A0ABD3VKF2_SINWO</name>
<dbReference type="Proteomes" id="UP001634394">
    <property type="component" value="Unassembled WGS sequence"/>
</dbReference>
<feature type="signal peptide" evidence="1">
    <location>
        <begin position="1"/>
        <end position="16"/>
    </location>
</feature>
<sequence length="213" mass="23489">MLRLLLAFVLVGMVMGEGCCPPNAWEGFVGTMVGFNENGVPHLTKGFFVYHQNSTLGMVAMEGDMLFDGWYTKIKIIKDNIKNIQYVIINGTCTKQTLVLKAPNCIPENATRLLNTYLGAGPENLVVKVYRFMQEDTEVYSTVTSSGCIPVDYVITGTHPVTKAVFMEVVQITFITVGVKDPTVFVIPSVCDSADTSSDYVPIMNRLMPSGFY</sequence>
<dbReference type="Pfam" id="PF00811">
    <property type="entry name" value="Ependymin"/>
    <property type="match status" value="1"/>
</dbReference>
<keyword evidence="3" id="KW-1185">Reference proteome</keyword>
<accession>A0ABD3VKF2</accession>
<dbReference type="PANTHER" id="PTHR10697:SF1">
    <property type="entry name" value="MAMMALIAN EPENDYMIN-RELATED PROTEIN 1"/>
    <property type="match status" value="1"/>
</dbReference>
<keyword evidence="1" id="KW-0732">Signal</keyword>
<reference evidence="2 3" key="1">
    <citation type="submission" date="2024-11" db="EMBL/GenBank/DDBJ databases">
        <title>Chromosome-level genome assembly of the freshwater bivalve Anodonta woodiana.</title>
        <authorList>
            <person name="Chen X."/>
        </authorList>
    </citation>
    <scope>NUCLEOTIDE SEQUENCE [LARGE SCALE GENOMIC DNA]</scope>
    <source>
        <strain evidence="2">MN2024</strain>
        <tissue evidence="2">Gills</tissue>
    </source>
</reference>
<evidence type="ECO:0000256" key="1">
    <source>
        <dbReference type="SAM" id="SignalP"/>
    </source>
</evidence>